<protein>
    <submittedName>
        <fullName evidence="2">Uncharacterized protein</fullName>
    </submittedName>
</protein>
<dbReference type="EMBL" id="JABANO010036891">
    <property type="protein sequence ID" value="KAF4701065.1"/>
    <property type="molecule type" value="Genomic_DNA"/>
</dbReference>
<sequence>QNALESSSIMCARTAMLISKLDGWYESSPEITVASRQPSIAASSRQVVEDEGSGSESWVAAAPYGNPENDTARMISDGSSSTSQHMAYRLASGTPSLSTGSGSVNTKVSSIGGVGFGPVFPPAVAGLPRRASYTYR</sequence>
<reference evidence="2 3" key="1">
    <citation type="submission" date="2020-04" db="EMBL/GenBank/DDBJ databases">
        <title>Perkinsus olseni comparative genomics.</title>
        <authorList>
            <person name="Bogema D.R."/>
        </authorList>
    </citation>
    <scope>NUCLEOTIDE SEQUENCE [LARGE SCALE GENOMIC DNA]</scope>
    <source>
        <strain evidence="2 3">ATCC PRA-207</strain>
    </source>
</reference>
<evidence type="ECO:0000313" key="3">
    <source>
        <dbReference type="Proteomes" id="UP000553632"/>
    </source>
</evidence>
<organism evidence="2 3">
    <name type="scientific">Perkinsus olseni</name>
    <name type="common">Perkinsus atlanticus</name>
    <dbReference type="NCBI Taxonomy" id="32597"/>
    <lineage>
        <taxon>Eukaryota</taxon>
        <taxon>Sar</taxon>
        <taxon>Alveolata</taxon>
        <taxon>Perkinsozoa</taxon>
        <taxon>Perkinsea</taxon>
        <taxon>Perkinsida</taxon>
        <taxon>Perkinsidae</taxon>
        <taxon>Perkinsus</taxon>
    </lineage>
</organism>
<comment type="caution">
    <text evidence="2">The sequence shown here is derived from an EMBL/GenBank/DDBJ whole genome shotgun (WGS) entry which is preliminary data.</text>
</comment>
<proteinExistence type="predicted"/>
<gene>
    <name evidence="2" type="ORF">FOZ63_013651</name>
</gene>
<feature type="non-terminal residue" evidence="2">
    <location>
        <position position="1"/>
    </location>
</feature>
<accession>A0A7J6PY96</accession>
<dbReference type="Proteomes" id="UP000553632">
    <property type="component" value="Unassembled WGS sequence"/>
</dbReference>
<feature type="region of interest" description="Disordered" evidence="1">
    <location>
        <begin position="46"/>
        <end position="85"/>
    </location>
</feature>
<evidence type="ECO:0000256" key="1">
    <source>
        <dbReference type="SAM" id="MobiDB-lite"/>
    </source>
</evidence>
<keyword evidence="3" id="KW-1185">Reference proteome</keyword>
<name>A0A7J6PY96_PEROL</name>
<dbReference type="AlphaFoldDB" id="A0A7J6PY96"/>
<evidence type="ECO:0000313" key="2">
    <source>
        <dbReference type="EMBL" id="KAF4701065.1"/>
    </source>
</evidence>